<keyword evidence="2 4" id="KW-0863">Zinc-finger</keyword>
<accession>A0ABQ9LFA8</accession>
<dbReference type="PANTHER" id="PTHR13793:SF107">
    <property type="entry name" value="BROMODOMAIN-CONTAINING PROTEIN HOMOLOG"/>
    <property type="match status" value="1"/>
</dbReference>
<feature type="domain" description="PHD-type" evidence="6">
    <location>
        <begin position="310"/>
        <end position="361"/>
    </location>
</feature>
<feature type="compositionally biased region" description="Basic and acidic residues" evidence="5">
    <location>
        <begin position="112"/>
        <end position="126"/>
    </location>
</feature>
<proteinExistence type="predicted"/>
<feature type="region of interest" description="Disordered" evidence="5">
    <location>
        <begin position="1005"/>
        <end position="1032"/>
    </location>
</feature>
<dbReference type="InterPro" id="IPR011011">
    <property type="entry name" value="Znf_FYVE_PHD"/>
</dbReference>
<dbReference type="InterPro" id="IPR001965">
    <property type="entry name" value="Znf_PHD"/>
</dbReference>
<feature type="compositionally biased region" description="Low complexity" evidence="5">
    <location>
        <begin position="75"/>
        <end position="87"/>
    </location>
</feature>
<feature type="compositionally biased region" description="Basic and acidic residues" evidence="5">
    <location>
        <begin position="1006"/>
        <end position="1021"/>
    </location>
</feature>
<feature type="region of interest" description="Disordered" evidence="5">
    <location>
        <begin position="1"/>
        <end position="25"/>
    </location>
</feature>
<feature type="compositionally biased region" description="Basic residues" evidence="5">
    <location>
        <begin position="1"/>
        <end position="13"/>
    </location>
</feature>
<dbReference type="EMBL" id="JARPOI010000012">
    <property type="protein sequence ID" value="KAJ9166601.1"/>
    <property type="molecule type" value="Genomic_DNA"/>
</dbReference>
<gene>
    <name evidence="8" type="ORF">P3X46_021327</name>
</gene>
<keyword evidence="1" id="KW-0479">Metal-binding</keyword>
<keyword evidence="9" id="KW-1185">Reference proteome</keyword>
<dbReference type="InterPro" id="IPR019787">
    <property type="entry name" value="Znf_PHD-finger"/>
</dbReference>
<dbReference type="PANTHER" id="PTHR13793">
    <property type="entry name" value="PHD FINGER PROTEINS"/>
    <property type="match status" value="1"/>
</dbReference>
<evidence type="ECO:0000256" key="3">
    <source>
        <dbReference type="ARBA" id="ARBA00022833"/>
    </source>
</evidence>
<dbReference type="Pfam" id="PF13831">
    <property type="entry name" value="PHD_2"/>
    <property type="match status" value="2"/>
</dbReference>
<evidence type="ECO:0000256" key="4">
    <source>
        <dbReference type="PROSITE-ProRule" id="PRU00146"/>
    </source>
</evidence>
<feature type="domain" description="PHD-type" evidence="6">
    <location>
        <begin position="1069"/>
        <end position="1118"/>
    </location>
</feature>
<dbReference type="InterPro" id="IPR034732">
    <property type="entry name" value="EPHD"/>
</dbReference>
<dbReference type="PROSITE" id="PS51805">
    <property type="entry name" value="EPHD"/>
    <property type="match status" value="2"/>
</dbReference>
<protein>
    <recommendedName>
        <fullName evidence="10">PHD-type domain-containing protein</fullName>
    </recommendedName>
</protein>
<evidence type="ECO:0000256" key="2">
    <source>
        <dbReference type="ARBA" id="ARBA00022771"/>
    </source>
</evidence>
<evidence type="ECO:0000256" key="1">
    <source>
        <dbReference type="ARBA" id="ARBA00022723"/>
    </source>
</evidence>
<evidence type="ECO:0000313" key="8">
    <source>
        <dbReference type="EMBL" id="KAJ9166601.1"/>
    </source>
</evidence>
<dbReference type="SUPFAM" id="SSF57903">
    <property type="entry name" value="FYVE/PHD zinc finger"/>
    <property type="match status" value="2"/>
</dbReference>
<dbReference type="Gene3D" id="3.30.40.10">
    <property type="entry name" value="Zinc/RING finger domain, C3HC4 (zinc finger)"/>
    <property type="match status" value="4"/>
</dbReference>
<evidence type="ECO:0008006" key="10">
    <source>
        <dbReference type="Google" id="ProtNLM"/>
    </source>
</evidence>
<dbReference type="InterPro" id="IPR019786">
    <property type="entry name" value="Zinc_finger_PHD-type_CS"/>
</dbReference>
<feature type="region of interest" description="Disordered" evidence="5">
    <location>
        <begin position="101"/>
        <end position="127"/>
    </location>
</feature>
<feature type="domain" description="PHD-type" evidence="7">
    <location>
        <begin position="1138"/>
        <end position="1247"/>
    </location>
</feature>
<dbReference type="Pfam" id="PF13832">
    <property type="entry name" value="zf-HC5HC2H_2"/>
    <property type="match status" value="2"/>
</dbReference>
<dbReference type="PROSITE" id="PS50016">
    <property type="entry name" value="ZF_PHD_2"/>
    <property type="match status" value="2"/>
</dbReference>
<feature type="compositionally biased region" description="Basic residues" evidence="5">
    <location>
        <begin position="102"/>
        <end position="111"/>
    </location>
</feature>
<keyword evidence="3" id="KW-0862">Zinc</keyword>
<dbReference type="InterPro" id="IPR050701">
    <property type="entry name" value="Histone_Mod_Regulator"/>
</dbReference>
<comment type="caution">
    <text evidence="8">The sequence shown here is derived from an EMBL/GenBank/DDBJ whole genome shotgun (WGS) entry which is preliminary data.</text>
</comment>
<dbReference type="SMART" id="SM00249">
    <property type="entry name" value="PHD"/>
    <property type="match status" value="4"/>
</dbReference>
<evidence type="ECO:0000313" key="9">
    <source>
        <dbReference type="Proteomes" id="UP001174677"/>
    </source>
</evidence>
<dbReference type="InterPro" id="IPR013083">
    <property type="entry name" value="Znf_RING/FYVE/PHD"/>
</dbReference>
<dbReference type="Proteomes" id="UP001174677">
    <property type="component" value="Chromosome 12"/>
</dbReference>
<evidence type="ECO:0000256" key="5">
    <source>
        <dbReference type="SAM" id="MobiDB-lite"/>
    </source>
</evidence>
<dbReference type="PROSITE" id="PS01359">
    <property type="entry name" value="ZF_PHD_1"/>
    <property type="match status" value="2"/>
</dbReference>
<name>A0ABQ9LFA8_HEVBR</name>
<feature type="region of interest" description="Disordered" evidence="5">
    <location>
        <begin position="66"/>
        <end position="87"/>
    </location>
</feature>
<dbReference type="CDD" id="cd15571">
    <property type="entry name" value="ePHD"/>
    <property type="match status" value="1"/>
</dbReference>
<feature type="domain" description="PHD-type" evidence="7">
    <location>
        <begin position="369"/>
        <end position="489"/>
    </location>
</feature>
<sequence length="1478" mass="164139">MTGGRCPRRKKMMGRGPDGGCGTEERPCRLISRVLATQQVSPTTKKKPSSCDVDFFSQARKVLSERSPFDVPEDGSGSNISVGSSSVSTLPCGLASLLKHSDTRKRHKKSHSRADKKSSRGSERSKGGNIWVETEEYFRDLALLDIDALFDISSSIRSLAASKCFLIPCIGNEKHVPVVDTENLDKNVIVNCGNGSAHANEVVDNNVTVNYANESSHLNEVLVKDEVKQEDEQFMEIDSVRAQSDRVECLSQEEGKACSISDISSGLEWLLSCRSRIMLTSERPSKKRKLLGTDAGLEKILIASPCEGNLSSCDFCCKGEMGNESNRLIVCSSCKVSVHLNCYGIQGDVDESWLCSWCKHKTVDEDSVKHPCVLCPKQCGALKPVGVESSGSIVEFAHLFCSLWMPEVYVEDLLKMEPIMNVQEIKETRRKLVCNVCKVKCGACVRCSHGTCRTAFHPICAREARQRMEVWGKYGSENVELRAFCSKHSEFHDGRGNPQLGDPIIAMRSDSSTANCVPSKQLTDKQHKLKIGHNVEAPDSISDKSADSESQEIELSDSRLNDVVISECADGDQIFNMGMSERSDNEDAKLSDSLNLARILKKLIDRGKVNTKDVALEIGISPDSLLSTLAEDNLVPDLQCKIVKWLRNHAHMGTLHKNLKVKLKSTILPMAEIASADRSDGVTVLESDITDPVAVKSVPPRRRTKSNIRILRDNKIICSSEEFSSDSVMLMDEVKVDQLANGEPANLSEVSIPVEKKSINLDGFRKSLAAHFSKPGGCTPFAKVESEHATVPQEGDSSKADHANPVRSDMNPVLPDLIKNEEFSHSYVHPYIHKKLLQMQNVQLVEDDVCGMEGLRVGETCSLEASCNASVCCDHQNMHSMCNDLYKSVEVNPDQLVKDEKVGVFELSPADEVEGEIIYFQHRLLDNAVARKCYTDNLICKVAKSMPQEIDIARAQRWDAVLVNQYLVELREAKKQGRKERKHKEAQAVLAAATAAAASSSRVSSFRKDTYDDPNHQEKFDVSNGRAGLSSQLMPRPKETLSRVAVPRNSSEKYSDFVQSVPDFSKEHPRSCDICRRSETILNPILVCSSCKVAVHLDCYRSVKESTGPWYCELCEELLSSKCSAAASLNFWEKPYFVAECSLCGGTTGAFRKSTDGQWVHAFCAEWVFEPTFRRGQVNPIEGMETVAKGIDICCICRRKHGVCIKCSYGHCQATFHPSCARSTGFYMNVKSLNGKLHHKAYCERHGLEQRAKAESQKHGVEELKSMKQIRVELERLRLLCERIIKREKIKRDLVLCSHSILACKRDNVARSVLVHSSFFPPDVSSESATTSLKGNADGYKSCSDAIQRSDDVTVDSTISTKYQIKVVMDADQKTDDSSTSQSHFTRKPMERMSFAGKQIPHGASLASCNPLEEGEWSSKSRKRFETFEKELVMTSDQASMKNQQLPKGYFYIPVDCLPKEKQINQGGNSGGPLEQHR</sequence>
<reference evidence="8 9" key="1">
    <citation type="journal article" date="2023" name="Plant Biotechnol. J.">
        <title>Chromosome-level wild Hevea brasiliensis genome provides new tools for genomic-assisted breeding and valuable loci to elevate rubber yield.</title>
        <authorList>
            <person name="Cheng H."/>
            <person name="Song X."/>
            <person name="Hu Y."/>
            <person name="Wu T."/>
            <person name="Yang Q."/>
            <person name="An Z."/>
            <person name="Feng S."/>
            <person name="Deng Z."/>
            <person name="Wu W."/>
            <person name="Zeng X."/>
            <person name="Tu M."/>
            <person name="Wang X."/>
            <person name="Huang H."/>
        </authorList>
    </citation>
    <scope>NUCLEOTIDE SEQUENCE [LARGE SCALE GENOMIC DNA]</scope>
    <source>
        <strain evidence="8">MT/VB/25A 57/8</strain>
    </source>
</reference>
<feature type="region of interest" description="Disordered" evidence="5">
    <location>
        <begin position="533"/>
        <end position="557"/>
    </location>
</feature>
<evidence type="ECO:0000259" key="6">
    <source>
        <dbReference type="PROSITE" id="PS50016"/>
    </source>
</evidence>
<feature type="region of interest" description="Disordered" evidence="5">
    <location>
        <begin position="787"/>
        <end position="808"/>
    </location>
</feature>
<evidence type="ECO:0000259" key="7">
    <source>
        <dbReference type="PROSITE" id="PS51805"/>
    </source>
</evidence>
<organism evidence="8 9">
    <name type="scientific">Hevea brasiliensis</name>
    <name type="common">Para rubber tree</name>
    <name type="synonym">Siphonia brasiliensis</name>
    <dbReference type="NCBI Taxonomy" id="3981"/>
    <lineage>
        <taxon>Eukaryota</taxon>
        <taxon>Viridiplantae</taxon>
        <taxon>Streptophyta</taxon>
        <taxon>Embryophyta</taxon>
        <taxon>Tracheophyta</taxon>
        <taxon>Spermatophyta</taxon>
        <taxon>Magnoliopsida</taxon>
        <taxon>eudicotyledons</taxon>
        <taxon>Gunneridae</taxon>
        <taxon>Pentapetalae</taxon>
        <taxon>rosids</taxon>
        <taxon>fabids</taxon>
        <taxon>Malpighiales</taxon>
        <taxon>Euphorbiaceae</taxon>
        <taxon>Crotonoideae</taxon>
        <taxon>Micrandreae</taxon>
        <taxon>Hevea</taxon>
    </lineage>
</organism>